<dbReference type="PROSITE" id="PS50943">
    <property type="entry name" value="HTH_CROC1"/>
    <property type="match status" value="1"/>
</dbReference>
<feature type="region of interest" description="Disordered" evidence="1">
    <location>
        <begin position="18"/>
        <end position="40"/>
    </location>
</feature>
<dbReference type="GO" id="GO:0003677">
    <property type="term" value="F:DNA binding"/>
    <property type="evidence" value="ECO:0007669"/>
    <property type="project" value="InterPro"/>
</dbReference>
<dbReference type="InterPro" id="IPR001387">
    <property type="entry name" value="Cro/C1-type_HTH"/>
</dbReference>
<dbReference type="SUPFAM" id="SSF47413">
    <property type="entry name" value="lambda repressor-like DNA-binding domains"/>
    <property type="match status" value="1"/>
</dbReference>
<feature type="domain" description="HTH cro/C1-type" evidence="2">
    <location>
        <begin position="63"/>
        <end position="117"/>
    </location>
</feature>
<dbReference type="Proteomes" id="UP000663508">
    <property type="component" value="Chromosome"/>
</dbReference>
<organism evidence="3 4">
    <name type="scientific">Methylobacterium indicum</name>
    <dbReference type="NCBI Taxonomy" id="1775910"/>
    <lineage>
        <taxon>Bacteria</taxon>
        <taxon>Pseudomonadati</taxon>
        <taxon>Pseudomonadota</taxon>
        <taxon>Alphaproteobacteria</taxon>
        <taxon>Hyphomicrobiales</taxon>
        <taxon>Methylobacteriaceae</taxon>
        <taxon>Methylobacterium</taxon>
    </lineage>
</organism>
<evidence type="ECO:0000313" key="4">
    <source>
        <dbReference type="Proteomes" id="UP000663508"/>
    </source>
</evidence>
<protein>
    <submittedName>
        <fullName evidence="3">Transcriptional regulator</fullName>
    </submittedName>
</protein>
<accession>A0A8H8WUV0</accession>
<evidence type="ECO:0000313" key="3">
    <source>
        <dbReference type="EMBL" id="BCM85030.1"/>
    </source>
</evidence>
<reference evidence="3" key="1">
    <citation type="submission" date="2020-11" db="EMBL/GenBank/DDBJ databases">
        <title>Complete genome sequence of a novel pathogenic Methylobacterium strain isolated from rice in Vietnam.</title>
        <authorList>
            <person name="Lai K."/>
            <person name="Okazaki S."/>
            <person name="Higashi K."/>
            <person name="Mori H."/>
            <person name="Toyoda A."/>
            <person name="Kurokawa K."/>
        </authorList>
    </citation>
    <scope>NUCLEOTIDE SEQUENCE</scope>
    <source>
        <strain evidence="3">VL1</strain>
    </source>
</reference>
<evidence type="ECO:0000259" key="2">
    <source>
        <dbReference type="PROSITE" id="PS50943"/>
    </source>
</evidence>
<sequence length="304" mass="32754">MTRRTLTVSRPCGFVRIRPGSARPPTGARTGSTGRNRMPPEIASETDEAALPEGQSRAVADAVREALARRRMSRLALADAARISISTLEKALSGRRPFTLATTIRLEEALGLSLRQAAPRREAPPREAPEAFGSYTRAAVAFLEGRYLTLRPSFGQAGAIFAYVTEIAWDAGSARLVFREAERLDAPFAQSGTVAVPNQSGHIYLVTEFQGQYRLAVLGRPTIRGELFGILTTLVSGRGAQLTPAAAPIALVPERSAPVPERSAQEAVQYGRIAPGMACERAYRAILDQVRADGFAVFPGRDPE</sequence>
<dbReference type="SMART" id="SM00530">
    <property type="entry name" value="HTH_XRE"/>
    <property type="match status" value="1"/>
</dbReference>
<dbReference type="InterPro" id="IPR010982">
    <property type="entry name" value="Lambda_DNA-bd_dom_sf"/>
</dbReference>
<dbReference type="EMBL" id="AP024145">
    <property type="protein sequence ID" value="BCM85030.1"/>
    <property type="molecule type" value="Genomic_DNA"/>
</dbReference>
<name>A0A8H8WUV0_9HYPH</name>
<dbReference type="CDD" id="cd00093">
    <property type="entry name" value="HTH_XRE"/>
    <property type="match status" value="1"/>
</dbReference>
<evidence type="ECO:0000256" key="1">
    <source>
        <dbReference type="SAM" id="MobiDB-lite"/>
    </source>
</evidence>
<gene>
    <name evidence="3" type="ORF">mvi_34910</name>
</gene>
<dbReference type="AlphaFoldDB" id="A0A8H8WUV0"/>
<dbReference type="KEGG" id="mind:mvi_34910"/>
<proteinExistence type="predicted"/>
<dbReference type="Gene3D" id="1.10.260.40">
    <property type="entry name" value="lambda repressor-like DNA-binding domains"/>
    <property type="match status" value="1"/>
</dbReference>